<dbReference type="AlphaFoldDB" id="A0A4Y8SDT6"/>
<accession>A0A4Y8SDT6</accession>
<dbReference type="EMBL" id="SOZE01000013">
    <property type="protein sequence ID" value="TFF36841.1"/>
    <property type="molecule type" value="Genomic_DNA"/>
</dbReference>
<keyword evidence="2" id="KW-1185">Reference proteome</keyword>
<comment type="caution">
    <text evidence="1">The sequence shown here is derived from an EMBL/GenBank/DDBJ whole genome shotgun (WGS) entry which is preliminary data.</text>
</comment>
<dbReference type="RefSeq" id="WP_133231699.1">
    <property type="nucleotide sequence ID" value="NZ_SOZE01000013.1"/>
</dbReference>
<evidence type="ECO:0000313" key="1">
    <source>
        <dbReference type="EMBL" id="TFF36841.1"/>
    </source>
</evidence>
<protein>
    <recommendedName>
        <fullName evidence="3">HEAT repeat domain-containing protein</fullName>
    </recommendedName>
</protein>
<dbReference type="Proteomes" id="UP000297540">
    <property type="component" value="Unassembled WGS sequence"/>
</dbReference>
<evidence type="ECO:0000313" key="2">
    <source>
        <dbReference type="Proteomes" id="UP000297540"/>
    </source>
</evidence>
<gene>
    <name evidence="1" type="ORF">E2R66_13815</name>
</gene>
<evidence type="ECO:0008006" key="3">
    <source>
        <dbReference type="Google" id="ProtNLM"/>
    </source>
</evidence>
<name>A0A4Y8SDT6_9SPHI</name>
<reference evidence="1 2" key="1">
    <citation type="journal article" date="2017" name="Int. J. Syst. Evol. Microbiol.">
        <title>Mucilaginibacterpsychrotolerans sp. nov., isolated from peatlands.</title>
        <authorList>
            <person name="Deng Y."/>
            <person name="Shen L."/>
            <person name="Xu B."/>
            <person name="Liu Y."/>
            <person name="Gu Z."/>
            <person name="Liu H."/>
            <person name="Zhou Y."/>
        </authorList>
    </citation>
    <scope>NUCLEOTIDE SEQUENCE [LARGE SCALE GENOMIC DNA]</scope>
    <source>
        <strain evidence="1 2">NH7-4</strain>
    </source>
</reference>
<dbReference type="OrthoDB" id="65842at2"/>
<dbReference type="InterPro" id="IPR011989">
    <property type="entry name" value="ARM-like"/>
</dbReference>
<sequence>MKAKFSSIVKALYERRINEADFLKQYFDGKAPSANYLKHLIEKAIAYKDADLVEESILLLDLLSFYNDSFLLLLCRLLKENWHMKHEDIAMLLKEIKSPQTIDYLYDATEMQFDYLDYDDTYQFAKKCIKALSAIGNEKAIDKLRLLAASRNLEIAKYAQKELRYLDKL</sequence>
<proteinExistence type="predicted"/>
<dbReference type="Gene3D" id="1.25.10.10">
    <property type="entry name" value="Leucine-rich Repeat Variant"/>
    <property type="match status" value="1"/>
</dbReference>
<organism evidence="1 2">
    <name type="scientific">Mucilaginibacter psychrotolerans</name>
    <dbReference type="NCBI Taxonomy" id="1524096"/>
    <lineage>
        <taxon>Bacteria</taxon>
        <taxon>Pseudomonadati</taxon>
        <taxon>Bacteroidota</taxon>
        <taxon>Sphingobacteriia</taxon>
        <taxon>Sphingobacteriales</taxon>
        <taxon>Sphingobacteriaceae</taxon>
        <taxon>Mucilaginibacter</taxon>
    </lineage>
</organism>